<evidence type="ECO:0000313" key="2">
    <source>
        <dbReference type="Proteomes" id="UP000676194"/>
    </source>
</evidence>
<dbReference type="EMBL" id="CP074694">
    <property type="protein sequence ID" value="QVL31830.1"/>
    <property type="molecule type" value="Genomic_DNA"/>
</dbReference>
<accession>A0A8E6B448</accession>
<reference evidence="1" key="1">
    <citation type="submission" date="2021-05" db="EMBL/GenBank/DDBJ databases">
        <title>Complete genome sequence of the cellulolytic planctomycete Telmatocola sphagniphila SP2T and characterization of the first cellulase from planctomycetes.</title>
        <authorList>
            <person name="Rakitin A.L."/>
            <person name="Beletsky A.V."/>
            <person name="Naumoff D.G."/>
            <person name="Kulichevskaya I.S."/>
            <person name="Mardanov A.V."/>
            <person name="Ravin N.V."/>
            <person name="Dedysh S.N."/>
        </authorList>
    </citation>
    <scope>NUCLEOTIDE SEQUENCE</scope>
    <source>
        <strain evidence="1">SP2T</strain>
    </source>
</reference>
<dbReference type="Proteomes" id="UP000676194">
    <property type="component" value="Chromosome"/>
</dbReference>
<gene>
    <name evidence="1" type="ORF">KIH39_23835</name>
</gene>
<proteinExistence type="predicted"/>
<sequence>MIDDETFTFRIMGGHDVGDVHNDNFDIEVIMANGDRYIGTTFTIANIVTIMERHEKSGESSKGAYFWASDMLIVKDLQFHTIHAAIAGLIEEELLETAFSKVPS</sequence>
<organism evidence="1 2">
    <name type="scientific">Telmatocola sphagniphila</name>
    <dbReference type="NCBI Taxonomy" id="1123043"/>
    <lineage>
        <taxon>Bacteria</taxon>
        <taxon>Pseudomonadati</taxon>
        <taxon>Planctomycetota</taxon>
        <taxon>Planctomycetia</taxon>
        <taxon>Gemmatales</taxon>
        <taxon>Gemmataceae</taxon>
    </lineage>
</organism>
<keyword evidence="2" id="KW-1185">Reference proteome</keyword>
<name>A0A8E6B448_9BACT</name>
<dbReference type="KEGG" id="tsph:KIH39_23835"/>
<protein>
    <submittedName>
        <fullName evidence="1">Uncharacterized protein</fullName>
    </submittedName>
</protein>
<dbReference type="AlphaFoldDB" id="A0A8E6B448"/>
<evidence type="ECO:0000313" key="1">
    <source>
        <dbReference type="EMBL" id="QVL31830.1"/>
    </source>
</evidence>
<dbReference type="RefSeq" id="WP_213496175.1">
    <property type="nucleotide sequence ID" value="NZ_CP074694.1"/>
</dbReference>